<name>K4CFX9_SOLLC</name>
<dbReference type="STRING" id="4081.K4CFX9"/>
<evidence type="ECO:0000313" key="2">
    <source>
        <dbReference type="Proteomes" id="UP000004994"/>
    </source>
</evidence>
<dbReference type="Gramene" id="Solyc07g054340.1.1">
    <property type="protein sequence ID" value="Solyc07g054340.1.1"/>
    <property type="gene ID" value="Solyc07g054340.1"/>
</dbReference>
<protein>
    <submittedName>
        <fullName evidence="1">Uncharacterized protein</fullName>
    </submittedName>
</protein>
<evidence type="ECO:0000313" key="1">
    <source>
        <dbReference type="EnsemblPlants" id="Solyc07g054340.1.1"/>
    </source>
</evidence>
<dbReference type="AlphaFoldDB" id="K4CFX9"/>
<reference evidence="1" key="1">
    <citation type="journal article" date="2012" name="Nature">
        <title>The tomato genome sequence provides insights into fleshy fruit evolution.</title>
        <authorList>
            <consortium name="Tomato Genome Consortium"/>
        </authorList>
    </citation>
    <scope>NUCLEOTIDE SEQUENCE [LARGE SCALE GENOMIC DNA]</scope>
    <source>
        <strain evidence="1">cv. Heinz 1706</strain>
    </source>
</reference>
<proteinExistence type="predicted"/>
<organism evidence="1">
    <name type="scientific">Solanum lycopersicum</name>
    <name type="common">Tomato</name>
    <name type="synonym">Lycopersicon esculentum</name>
    <dbReference type="NCBI Taxonomy" id="4081"/>
    <lineage>
        <taxon>Eukaryota</taxon>
        <taxon>Viridiplantae</taxon>
        <taxon>Streptophyta</taxon>
        <taxon>Embryophyta</taxon>
        <taxon>Tracheophyta</taxon>
        <taxon>Spermatophyta</taxon>
        <taxon>Magnoliopsida</taxon>
        <taxon>eudicotyledons</taxon>
        <taxon>Gunneridae</taxon>
        <taxon>Pentapetalae</taxon>
        <taxon>asterids</taxon>
        <taxon>lamiids</taxon>
        <taxon>Solanales</taxon>
        <taxon>Solanaceae</taxon>
        <taxon>Solanoideae</taxon>
        <taxon>Solaneae</taxon>
        <taxon>Solanum</taxon>
        <taxon>Solanum subgen. Lycopersicon</taxon>
    </lineage>
</organism>
<dbReference type="HOGENOM" id="CLU_1247208_0_0_1"/>
<reference evidence="1" key="2">
    <citation type="submission" date="2015-06" db="UniProtKB">
        <authorList>
            <consortium name="EnsemblPlants"/>
        </authorList>
    </citation>
    <scope>IDENTIFICATION</scope>
    <source>
        <strain evidence="1">cv. Heinz 1706</strain>
    </source>
</reference>
<sequence length="222" mass="25017">MDQSMDYILYGFQILEELTLQFCYGHRRVVLLNLNLKTLVLGIRWFVTRTHVSCPTLLSLNMFETVEVRGLGYYKCSIYCLSVCQLYGRIWLRRVQGLPREENIPPNYYGGQMSQATFLCPLYARVCTTVDGIFSLVLILEHTLMDSPYEFDADEYSNGRFSCPVLDSSSQEGGGSWSCNEEAGDLVSGIFVRAFRGVRGSEDIRGKAGPLAQLISSLMKAP</sequence>
<keyword evidence="2" id="KW-1185">Reference proteome</keyword>
<dbReference type="EnsemblPlants" id="Solyc07g054340.1.1">
    <property type="protein sequence ID" value="Solyc07g054340.1.1"/>
    <property type="gene ID" value="Solyc07g054340.1"/>
</dbReference>
<dbReference type="InParanoid" id="K4CFX9"/>
<accession>K4CFX9</accession>
<dbReference type="Proteomes" id="UP000004994">
    <property type="component" value="Chromosome 7"/>
</dbReference>
<dbReference type="PaxDb" id="4081-Solyc07g054340.1.1"/>